<dbReference type="InterPro" id="IPR007110">
    <property type="entry name" value="Ig-like_dom"/>
</dbReference>
<evidence type="ECO:0000313" key="4">
    <source>
        <dbReference type="Proteomes" id="UP000683360"/>
    </source>
</evidence>
<protein>
    <recommendedName>
        <fullName evidence="2">Ig-like domain-containing protein</fullName>
    </recommendedName>
</protein>
<dbReference type="SUPFAM" id="SSF48726">
    <property type="entry name" value="Immunoglobulin"/>
    <property type="match status" value="2"/>
</dbReference>
<reference evidence="3" key="1">
    <citation type="submission" date="2021-03" db="EMBL/GenBank/DDBJ databases">
        <authorList>
            <person name="Bekaert M."/>
        </authorList>
    </citation>
    <scope>NUCLEOTIDE SEQUENCE</scope>
</reference>
<keyword evidence="1" id="KW-1133">Transmembrane helix</keyword>
<dbReference type="Proteomes" id="UP000683360">
    <property type="component" value="Unassembled WGS sequence"/>
</dbReference>
<dbReference type="OrthoDB" id="6106242at2759"/>
<evidence type="ECO:0000313" key="3">
    <source>
        <dbReference type="EMBL" id="CAG2205945.1"/>
    </source>
</evidence>
<dbReference type="AlphaFoldDB" id="A0A8S3RBK7"/>
<dbReference type="PROSITE" id="PS50835">
    <property type="entry name" value="IG_LIKE"/>
    <property type="match status" value="2"/>
</dbReference>
<gene>
    <name evidence="3" type="ORF">MEDL_20310</name>
</gene>
<keyword evidence="1" id="KW-0812">Transmembrane</keyword>
<comment type="caution">
    <text evidence="3">The sequence shown here is derived from an EMBL/GenBank/DDBJ whole genome shotgun (WGS) entry which is preliminary data.</text>
</comment>
<accession>A0A8S3RBK7</accession>
<organism evidence="3 4">
    <name type="scientific">Mytilus edulis</name>
    <name type="common">Blue mussel</name>
    <dbReference type="NCBI Taxonomy" id="6550"/>
    <lineage>
        <taxon>Eukaryota</taxon>
        <taxon>Metazoa</taxon>
        <taxon>Spiralia</taxon>
        <taxon>Lophotrochozoa</taxon>
        <taxon>Mollusca</taxon>
        <taxon>Bivalvia</taxon>
        <taxon>Autobranchia</taxon>
        <taxon>Pteriomorphia</taxon>
        <taxon>Mytilida</taxon>
        <taxon>Mytiloidea</taxon>
        <taxon>Mytilidae</taxon>
        <taxon>Mytilinae</taxon>
        <taxon>Mytilus</taxon>
    </lineage>
</organism>
<dbReference type="Gene3D" id="2.60.40.10">
    <property type="entry name" value="Immunoglobulins"/>
    <property type="match status" value="1"/>
</dbReference>
<keyword evidence="1" id="KW-0472">Membrane</keyword>
<dbReference type="EMBL" id="CAJPWZ010001036">
    <property type="protein sequence ID" value="CAG2205945.1"/>
    <property type="molecule type" value="Genomic_DNA"/>
</dbReference>
<evidence type="ECO:0000256" key="1">
    <source>
        <dbReference type="SAM" id="Phobius"/>
    </source>
</evidence>
<sequence length="619" mass="71850">MLVKYFGGLKVEYSDEIHGVSLNRKCRSVMKCINDKKENIYNILRVLIILHFCVVSNGQGCQGKPQVVASCPESPYVWIKHAKVLCTVSDNYHCLITENHRDDEPSIIECCMKPQNITRGNYYHISKHEKHKPKLQDTYRIPVLNSQCDKFCPMEYIVNITGHMPRYNLNKNELQEIECQEDYYMPTQFSSNRYRDHDVQHCKYRKSNCNMEGMKICNHGSTTTDRSCYCDYKELYVPDLSLDPGEHCFPLKDNECSLRKDCDRTYQELNMRSNHNLTAIVISVMVLVGACLILIIGVLCYLRRNKKTFHNMYFDMWHYAALCEFKLVLHVLYAALCEFKLVLHVLKLQDSFPSCSVTQPLQFYLVDGDGPNICCPFGPVHHTNIKAGTYCSGNQNQILNQCEINMPLLVKNIKVSKEKYTELYGSEVELKVQIPEEVDLFFWLFNGDVLNISNSTKYRPVSASQPSLKIYYLHHADVGSYVCKVVYEPESENEEEDSVLSPMIEVELKEPVFSLEHSKSIEVNFGAEALIHCDISNCPEKCETYWEKINETDEIKELPTSDIEQDKYKCDSTKDLSTLTIKNTDKDDAACYRYCIRSFSSEYEFRFKSHRKKDLCIKW</sequence>
<name>A0A8S3RBK7_MYTED</name>
<feature type="domain" description="Ig-like" evidence="2">
    <location>
        <begin position="511"/>
        <end position="592"/>
    </location>
</feature>
<feature type="transmembrane region" description="Helical" evidence="1">
    <location>
        <begin position="277"/>
        <end position="302"/>
    </location>
</feature>
<evidence type="ECO:0000259" key="2">
    <source>
        <dbReference type="PROSITE" id="PS50835"/>
    </source>
</evidence>
<feature type="domain" description="Ig-like" evidence="2">
    <location>
        <begin position="407"/>
        <end position="501"/>
    </location>
</feature>
<proteinExistence type="predicted"/>
<dbReference type="InterPro" id="IPR036179">
    <property type="entry name" value="Ig-like_dom_sf"/>
</dbReference>
<keyword evidence="4" id="KW-1185">Reference proteome</keyword>
<dbReference type="InterPro" id="IPR013783">
    <property type="entry name" value="Ig-like_fold"/>
</dbReference>